<dbReference type="AlphaFoldDB" id="D8Q2W5"/>
<feature type="non-terminal residue" evidence="2">
    <location>
        <position position="83"/>
    </location>
</feature>
<accession>D8Q2W5</accession>
<gene>
    <name evidence="2" type="ORF">SCHCODRAFT_107623</name>
</gene>
<dbReference type="EMBL" id="GL377305">
    <property type="protein sequence ID" value="EFI98199.1"/>
    <property type="molecule type" value="Genomic_DNA"/>
</dbReference>
<reference evidence="2 3" key="1">
    <citation type="journal article" date="2010" name="Nat. Biotechnol.">
        <title>Genome sequence of the model mushroom Schizophyllum commune.</title>
        <authorList>
            <person name="Ohm R.A."/>
            <person name="de Jong J.F."/>
            <person name="Lugones L.G."/>
            <person name="Aerts A."/>
            <person name="Kothe E."/>
            <person name="Stajich J.E."/>
            <person name="de Vries R.P."/>
            <person name="Record E."/>
            <person name="Levasseur A."/>
            <person name="Baker S.E."/>
            <person name="Bartholomew K.A."/>
            <person name="Coutinho P.M."/>
            <person name="Erdmann S."/>
            <person name="Fowler T.J."/>
            <person name="Gathman A.C."/>
            <person name="Lombard V."/>
            <person name="Henrissat B."/>
            <person name="Knabe N."/>
            <person name="Kuees U."/>
            <person name="Lilly W.W."/>
            <person name="Lindquist E."/>
            <person name="Lucas S."/>
            <person name="Magnuson J.K."/>
            <person name="Piumi F."/>
            <person name="Raudaskoski M."/>
            <person name="Salamov A."/>
            <person name="Schmutz J."/>
            <person name="Schwarze F.W.M.R."/>
            <person name="vanKuyk P.A."/>
            <person name="Horton J.S."/>
            <person name="Grigoriev I.V."/>
            <person name="Woesten H.A.B."/>
        </authorList>
    </citation>
    <scope>NUCLEOTIDE SEQUENCE [LARGE SCALE GENOMIC DNA]</scope>
    <source>
        <strain evidence="3">H4-8 / FGSC 9210</strain>
    </source>
</reference>
<dbReference type="KEGG" id="scm:SCHCO_01169253"/>
<dbReference type="GeneID" id="9590272"/>
<keyword evidence="3" id="KW-1185">Reference proteome</keyword>
<evidence type="ECO:0000313" key="3">
    <source>
        <dbReference type="Proteomes" id="UP000007431"/>
    </source>
</evidence>
<feature type="region of interest" description="Disordered" evidence="1">
    <location>
        <begin position="1"/>
        <end position="23"/>
    </location>
</feature>
<dbReference type="Proteomes" id="UP000007431">
    <property type="component" value="Unassembled WGS sequence"/>
</dbReference>
<dbReference type="InParanoid" id="D8Q2W5"/>
<organism evidence="3">
    <name type="scientific">Schizophyllum commune (strain H4-8 / FGSC 9210)</name>
    <name type="common">Split gill fungus</name>
    <dbReference type="NCBI Taxonomy" id="578458"/>
    <lineage>
        <taxon>Eukaryota</taxon>
        <taxon>Fungi</taxon>
        <taxon>Dikarya</taxon>
        <taxon>Basidiomycota</taxon>
        <taxon>Agaricomycotina</taxon>
        <taxon>Agaricomycetes</taxon>
        <taxon>Agaricomycetidae</taxon>
        <taxon>Agaricales</taxon>
        <taxon>Schizophyllaceae</taxon>
        <taxon>Schizophyllum</taxon>
    </lineage>
</organism>
<sequence>MFLARPTSARARSSDSGAPASPPFNSLGWPLDLSEPRVLGLAAVGVVSASLSSCAPALDKHILTACESIRIAHVQSALTSVLS</sequence>
<protein>
    <submittedName>
        <fullName evidence="2">Uncharacterized protein</fullName>
    </submittedName>
</protein>
<name>D8Q2W5_SCHCM</name>
<dbReference type="VEuPathDB" id="FungiDB:SCHCODRAFT_01169253"/>
<evidence type="ECO:0000313" key="2">
    <source>
        <dbReference type="EMBL" id="EFI98199.1"/>
    </source>
</evidence>
<dbReference type="RefSeq" id="XP_003033102.1">
    <property type="nucleotide sequence ID" value="XM_003033056.1"/>
</dbReference>
<proteinExistence type="predicted"/>
<dbReference type="HOGENOM" id="CLU_2543891_0_0_1"/>
<evidence type="ECO:0000256" key="1">
    <source>
        <dbReference type="SAM" id="MobiDB-lite"/>
    </source>
</evidence>